<accession>A0ACC3NTQ5</accession>
<evidence type="ECO:0000313" key="1">
    <source>
        <dbReference type="EMBL" id="KAK3722513.1"/>
    </source>
</evidence>
<protein>
    <submittedName>
        <fullName evidence="1">Uncharacterized protein</fullName>
    </submittedName>
</protein>
<evidence type="ECO:0000313" key="2">
    <source>
        <dbReference type="Proteomes" id="UP001281147"/>
    </source>
</evidence>
<reference evidence="1" key="1">
    <citation type="submission" date="2023-07" db="EMBL/GenBank/DDBJ databases">
        <title>Black Yeasts Isolated from many extreme environments.</title>
        <authorList>
            <person name="Coleine C."/>
            <person name="Stajich J.E."/>
            <person name="Selbmann L."/>
        </authorList>
    </citation>
    <scope>NUCLEOTIDE SEQUENCE</scope>
    <source>
        <strain evidence="1">CCFEE 5714</strain>
    </source>
</reference>
<dbReference type="Proteomes" id="UP001281147">
    <property type="component" value="Unassembled WGS sequence"/>
</dbReference>
<comment type="caution">
    <text evidence="1">The sequence shown here is derived from an EMBL/GenBank/DDBJ whole genome shotgun (WGS) entry which is preliminary data.</text>
</comment>
<dbReference type="EMBL" id="JAUTXU010000013">
    <property type="protein sequence ID" value="KAK3722513.1"/>
    <property type="molecule type" value="Genomic_DNA"/>
</dbReference>
<organism evidence="1 2">
    <name type="scientific">Vermiconidia calcicola</name>
    <dbReference type="NCBI Taxonomy" id="1690605"/>
    <lineage>
        <taxon>Eukaryota</taxon>
        <taxon>Fungi</taxon>
        <taxon>Dikarya</taxon>
        <taxon>Ascomycota</taxon>
        <taxon>Pezizomycotina</taxon>
        <taxon>Dothideomycetes</taxon>
        <taxon>Dothideomycetidae</taxon>
        <taxon>Mycosphaerellales</taxon>
        <taxon>Extremaceae</taxon>
        <taxon>Vermiconidia</taxon>
    </lineage>
</organism>
<gene>
    <name evidence="1" type="ORF">LTR37_002505</name>
</gene>
<proteinExistence type="predicted"/>
<name>A0ACC3NTQ5_9PEZI</name>
<keyword evidence="2" id="KW-1185">Reference proteome</keyword>
<sequence>MLEDDQLPDETFEDNTPSSTQVAQKSRLLELANAILAQVTEIQKHLTETGQPDPSFEGQAKATDYNGIDDTRSAVLEDLTHLQELLMTPQELLFTPTPTALIARHAIDRFRIMHAIPLTGSKTYEQLAWATMLPVKTLRRILRQAMSQRIFHEPSPGHVAHTQASRLLAEDDKTRDYLGTVLQEVWPAATRACDAMVHWPGSRERCETGYQLAFGRTMEETLERDVGKRARYDNAMGALAEDWSFSMEHVVRGYDWAGLGRATVVDLGGGVGTASLRLAKAFPLLEFVVEDRREVVANAVVDDLEIRGRITFAEHDIFQEQPVKDAEVYFIRRVLMQMTDGECVDILNALKPAMKLGSKVIVQDPMIPEPGTCPVWQERRYRDSDMLAFVLSNTAPRERDDWENVFKQAGAGFVFRGVTMAPNSNTAFVEAIWQGESALVEENERVNVEQPDQHEGAVSILEALVTEVG</sequence>